<accession>A0AAV0XQZ2</accession>
<gene>
    <name evidence="2" type="ORF">MEUPH1_LOCUS24471</name>
</gene>
<reference evidence="2 3" key="1">
    <citation type="submission" date="2023-01" db="EMBL/GenBank/DDBJ databases">
        <authorList>
            <person name="Whitehead M."/>
        </authorList>
    </citation>
    <scope>NUCLEOTIDE SEQUENCE [LARGE SCALE GENOMIC DNA]</scope>
</reference>
<protein>
    <submittedName>
        <fullName evidence="2">Uncharacterized protein</fullName>
    </submittedName>
</protein>
<evidence type="ECO:0000313" key="2">
    <source>
        <dbReference type="EMBL" id="CAI6370342.1"/>
    </source>
</evidence>
<keyword evidence="3" id="KW-1185">Reference proteome</keyword>
<organism evidence="2 3">
    <name type="scientific">Macrosiphum euphorbiae</name>
    <name type="common">potato aphid</name>
    <dbReference type="NCBI Taxonomy" id="13131"/>
    <lineage>
        <taxon>Eukaryota</taxon>
        <taxon>Metazoa</taxon>
        <taxon>Ecdysozoa</taxon>
        <taxon>Arthropoda</taxon>
        <taxon>Hexapoda</taxon>
        <taxon>Insecta</taxon>
        <taxon>Pterygota</taxon>
        <taxon>Neoptera</taxon>
        <taxon>Paraneoptera</taxon>
        <taxon>Hemiptera</taxon>
        <taxon>Sternorrhyncha</taxon>
        <taxon>Aphidomorpha</taxon>
        <taxon>Aphidoidea</taxon>
        <taxon>Aphididae</taxon>
        <taxon>Macrosiphini</taxon>
        <taxon>Macrosiphum</taxon>
    </lineage>
</organism>
<sequence>MRNRQTVGVSRLSSCNRLPEDTWEITFQREGKVIIGKKFKECRLRRPAVDAAGRGLLPDSRPRLHCQVIAIERIPAELRPTKHPCNESLEKTSAQPKRSEIPEAFGNPDATPG</sequence>
<proteinExistence type="predicted"/>
<dbReference type="Proteomes" id="UP001160148">
    <property type="component" value="Unassembled WGS sequence"/>
</dbReference>
<evidence type="ECO:0000256" key="1">
    <source>
        <dbReference type="SAM" id="MobiDB-lite"/>
    </source>
</evidence>
<evidence type="ECO:0000313" key="3">
    <source>
        <dbReference type="Proteomes" id="UP001160148"/>
    </source>
</evidence>
<dbReference type="EMBL" id="CARXXK010000339">
    <property type="protein sequence ID" value="CAI6370342.1"/>
    <property type="molecule type" value="Genomic_DNA"/>
</dbReference>
<dbReference type="AlphaFoldDB" id="A0AAV0XQZ2"/>
<feature type="compositionally biased region" description="Basic and acidic residues" evidence="1">
    <location>
        <begin position="81"/>
        <end position="90"/>
    </location>
</feature>
<name>A0AAV0XQZ2_9HEMI</name>
<feature type="region of interest" description="Disordered" evidence="1">
    <location>
        <begin position="81"/>
        <end position="113"/>
    </location>
</feature>
<comment type="caution">
    <text evidence="2">The sequence shown here is derived from an EMBL/GenBank/DDBJ whole genome shotgun (WGS) entry which is preliminary data.</text>
</comment>